<sequence>MLRLIWRSGFAGELAPRLLRSELHHSRMTSGHRGEEA</sequence>
<dbReference type="AlphaFoldDB" id="X7Z9N0"/>
<evidence type="ECO:0000313" key="1">
    <source>
        <dbReference type="EMBL" id="EUA16217.1"/>
    </source>
</evidence>
<organism evidence="1">
    <name type="scientific">Mycobacterium xenopi 4042</name>
    <dbReference type="NCBI Taxonomy" id="1299334"/>
    <lineage>
        <taxon>Bacteria</taxon>
        <taxon>Bacillati</taxon>
        <taxon>Actinomycetota</taxon>
        <taxon>Actinomycetes</taxon>
        <taxon>Mycobacteriales</taxon>
        <taxon>Mycobacteriaceae</taxon>
        <taxon>Mycobacterium</taxon>
    </lineage>
</organism>
<accession>X7Z9N0</accession>
<proteinExistence type="predicted"/>
<reference evidence="1" key="1">
    <citation type="submission" date="2014-01" db="EMBL/GenBank/DDBJ databases">
        <authorList>
            <person name="Brown-Elliot B."/>
            <person name="Wallace R."/>
            <person name="Lenaerts A."/>
            <person name="Ordway D."/>
            <person name="DeGroote M.A."/>
            <person name="Parker T."/>
            <person name="Sizemore C."/>
            <person name="Tallon L.J."/>
            <person name="Sadzewicz L.K."/>
            <person name="Sengamalay N."/>
            <person name="Fraser C.M."/>
            <person name="Hine E."/>
            <person name="Shefchek K.A."/>
            <person name="Das S.P."/>
            <person name="Tettelin H."/>
        </authorList>
    </citation>
    <scope>NUCLEOTIDE SEQUENCE [LARGE SCALE GENOMIC DNA]</scope>
    <source>
        <strain evidence="1">4042</strain>
    </source>
</reference>
<comment type="caution">
    <text evidence="1">The sequence shown here is derived from an EMBL/GenBank/DDBJ whole genome shotgun (WGS) entry which is preliminary data.</text>
</comment>
<protein>
    <submittedName>
        <fullName evidence="1">Uncharacterized protein</fullName>
    </submittedName>
</protein>
<dbReference type="EMBL" id="JAOB01000080">
    <property type="protein sequence ID" value="EUA16217.1"/>
    <property type="molecule type" value="Genomic_DNA"/>
</dbReference>
<name>X7Z9N0_MYCXE</name>
<gene>
    <name evidence="1" type="ORF">I553_1192</name>
</gene>